<dbReference type="AlphaFoldDB" id="A0A1I8I6F6"/>
<name>A0A1I8I6F6_9PLAT</name>
<evidence type="ECO:0000313" key="3">
    <source>
        <dbReference type="WBParaSite" id="maker-uti_cns_0010346-snap-gene-0.4-mRNA-1"/>
    </source>
</evidence>
<dbReference type="WBParaSite" id="maker-uti_cns_0010346-snap-gene-0.4-mRNA-1">
    <property type="protein sequence ID" value="maker-uti_cns_0010346-snap-gene-0.4-mRNA-1"/>
    <property type="gene ID" value="maker-uti_cns_0010346-snap-gene-0.4"/>
</dbReference>
<proteinExistence type="predicted"/>
<feature type="domain" description="PLC-beta PH" evidence="1">
    <location>
        <begin position="26"/>
        <end position="90"/>
    </location>
</feature>
<evidence type="ECO:0000259" key="1">
    <source>
        <dbReference type="Pfam" id="PF17787"/>
    </source>
</evidence>
<dbReference type="Gene3D" id="2.30.29.240">
    <property type="match status" value="1"/>
</dbReference>
<accession>A0A1I8I6F6</accession>
<evidence type="ECO:0000313" key="2">
    <source>
        <dbReference type="Proteomes" id="UP000095280"/>
    </source>
</evidence>
<dbReference type="Proteomes" id="UP000095280">
    <property type="component" value="Unplaced"/>
</dbReference>
<reference evidence="3" key="1">
    <citation type="submission" date="2016-11" db="UniProtKB">
        <authorList>
            <consortium name="WormBaseParasite"/>
        </authorList>
    </citation>
    <scope>IDENTIFICATION</scope>
</reference>
<organism evidence="2 3">
    <name type="scientific">Macrostomum lignano</name>
    <dbReference type="NCBI Taxonomy" id="282301"/>
    <lineage>
        <taxon>Eukaryota</taxon>
        <taxon>Metazoa</taxon>
        <taxon>Spiralia</taxon>
        <taxon>Lophotrochozoa</taxon>
        <taxon>Platyhelminthes</taxon>
        <taxon>Rhabditophora</taxon>
        <taxon>Macrostomorpha</taxon>
        <taxon>Macrostomida</taxon>
        <taxon>Macrostomidae</taxon>
        <taxon>Macrostomum</taxon>
    </lineage>
</organism>
<protein>
    <submittedName>
        <fullName evidence="3">PH_14 domain-containing protein</fullName>
    </submittedName>
</protein>
<dbReference type="InterPro" id="IPR037862">
    <property type="entry name" value="PLC-beta_PH"/>
</dbReference>
<dbReference type="Pfam" id="PF17787">
    <property type="entry name" value="PH_14"/>
    <property type="match status" value="1"/>
</dbReference>
<dbReference type="SUPFAM" id="SSF50729">
    <property type="entry name" value="PH domain-like"/>
    <property type="match status" value="1"/>
</dbReference>
<sequence length="145" mass="16210">MTSDIAKRQRTVPSAKAYDFNWRMPVAAHLMKGAVFDRYDEYNGSLEQGCEVKVDEFGFFIYWKSENGEGQVLELSQVSDVRTGSKPKVSCAVSCSSLFLVGFASVVVDCRLFALIVVLCFKIAFYSSYCKGSNVLSATLRYLHL</sequence>
<keyword evidence="2" id="KW-1185">Reference proteome</keyword>